<evidence type="ECO:0000256" key="9">
    <source>
        <dbReference type="SAM" id="MobiDB-lite"/>
    </source>
</evidence>
<dbReference type="Gene3D" id="3.40.50.920">
    <property type="match status" value="1"/>
</dbReference>
<keyword evidence="4 8" id="KW-0560">Oxidoreductase</keyword>
<dbReference type="EC" id="1.2.4.1" evidence="2 8"/>
<sequence>MTVNDQDPYSSGHIDSDPEETAEWNESLDALVEARGHGRARDIMLSLLKRSKELHLGVPMVPTTDYINTIAPENEAPFPGDEALERKYRAWIRWNAAMTVHRAQRPGIAVGGHISTYASSAALYEVGFNHFFRGQDHPGGGDQIFIQGHASPGTYARAYLEGRLDENQLDGFRQEKSHAGGGLSSYPHPRLMPEFWQFPTVSMGLGPINAIYQAQANKYLTNRGIKDASDQQVWAFLGDGEMDEVESRGQLQVAANDGLDNLNFVINCNLQRLDGPVRGNGKIIQELESFFRGAGWNVIKVIWGREWDDLLARDTDGALLNLMNTVPDGDFQTYKAESGAYVRENFFGRDPRALKLVEGYSDDEIWNLKRGGHDYRKVYAAFKAASEHKGQPTVILAHTIKGYGLGPSFEGRNATHQMKKMTLDNLKMFRDEMHIPISDAQLEENPYLPPYYKPGEDDEAIQYLHERRRALGGYLPERRTKYTPVNLPDDSSYQTLKKGSGNQEIATTMAFVRLLKDLTRSKDFGNRVVPIIPDEARTFGMDAFFPSNKIYNPKGQTYTSVDRELLLAYKESPQGQIIHVGINEAGAMAAFTAIGTSYSTQGEPLIPIYVFYSMFGFQRTGDALWAAGDQMARGFVIGATAGRTTLTGEGLQHADGHSPLLASTNPAVVSYDPAYGYELNHIVRAGLERMYGGQHDDPNVMYYLTVYNEPHVQPAEPEGLDVDGVVRGIYRLKSGWIEGPKAQILSSGVAVPWALEAQELLANDWGVSADVWSVTSWGELRRDGLRAESHNFLYPNDERQTAYVTTKLQDAQGPFVAVSDYMHAVPDQIRQFVPGEYATLGADDFGFSDTRPAARRFFKIDGPSVVVRVLEQLAARGEVDQNAPSWAIEKYRLYDVTAGTSGSAGGES</sequence>
<evidence type="ECO:0000256" key="1">
    <source>
        <dbReference type="ARBA" id="ARBA00001964"/>
    </source>
</evidence>
<evidence type="ECO:0000259" key="11">
    <source>
        <dbReference type="Pfam" id="PF17831"/>
    </source>
</evidence>
<dbReference type="InterPro" id="IPR035807">
    <property type="entry name" value="PDC_E1_N"/>
</dbReference>
<evidence type="ECO:0000259" key="10">
    <source>
        <dbReference type="Pfam" id="PF00456"/>
    </source>
</evidence>
<dbReference type="PANTHER" id="PTHR43825:SF3">
    <property type="entry name" value="PYRUVATE DEHYDROGENASE E1 COMPONENT"/>
    <property type="match status" value="1"/>
</dbReference>
<dbReference type="InterPro" id="IPR004660">
    <property type="entry name" value="PDH_E1"/>
</dbReference>
<comment type="caution">
    <text evidence="13">The sequence shown here is derived from an EMBL/GenBank/DDBJ whole genome shotgun (WGS) entry which is preliminary data.</text>
</comment>
<dbReference type="Pfam" id="PF00456">
    <property type="entry name" value="Transketolase_N"/>
    <property type="match status" value="1"/>
</dbReference>
<gene>
    <name evidence="13" type="primary">aceE</name>
    <name evidence="13" type="ORF">NVV95_10410</name>
</gene>
<dbReference type="InterPro" id="IPR055152">
    <property type="entry name" value="Transketolase-like_C_2"/>
</dbReference>
<organism evidence="13 14">
    <name type="scientific">Herbiconiux gentiana</name>
    <dbReference type="NCBI Taxonomy" id="2970912"/>
    <lineage>
        <taxon>Bacteria</taxon>
        <taxon>Bacillati</taxon>
        <taxon>Actinomycetota</taxon>
        <taxon>Actinomycetes</taxon>
        <taxon>Micrococcales</taxon>
        <taxon>Microbacteriaceae</taxon>
        <taxon>Herbiconiux</taxon>
    </lineage>
</organism>
<keyword evidence="5 8" id="KW-0786">Thiamine pyrophosphate</keyword>
<dbReference type="InterPro" id="IPR029061">
    <property type="entry name" value="THDP-binding"/>
</dbReference>
<dbReference type="InterPro" id="IPR041621">
    <property type="entry name" value="PDH_E1_M"/>
</dbReference>
<dbReference type="Gene3D" id="3.40.50.970">
    <property type="match status" value="2"/>
</dbReference>
<comment type="function">
    <text evidence="8">Component of the pyruvate dehydrogenase (PDH) complex, that catalyzes the overall conversion of pyruvate to acetyl-CoA and CO(2).</text>
</comment>
<dbReference type="SUPFAM" id="SSF52518">
    <property type="entry name" value="Thiamin diphosphate-binding fold (THDP-binding)"/>
    <property type="match status" value="2"/>
</dbReference>
<evidence type="ECO:0000256" key="3">
    <source>
        <dbReference type="ARBA" id="ARBA00017172"/>
    </source>
</evidence>
<proteinExistence type="predicted"/>
<evidence type="ECO:0000256" key="7">
    <source>
        <dbReference type="ARBA" id="ARBA00051231"/>
    </source>
</evidence>
<accession>A0ABT2GJ77</accession>
<evidence type="ECO:0000256" key="5">
    <source>
        <dbReference type="ARBA" id="ARBA00023052"/>
    </source>
</evidence>
<evidence type="ECO:0000313" key="13">
    <source>
        <dbReference type="EMBL" id="MCS5714964.1"/>
    </source>
</evidence>
<keyword evidence="14" id="KW-1185">Reference proteome</keyword>
<evidence type="ECO:0000256" key="6">
    <source>
        <dbReference type="ARBA" id="ARBA00023317"/>
    </source>
</evidence>
<evidence type="ECO:0000259" key="12">
    <source>
        <dbReference type="Pfam" id="PF22613"/>
    </source>
</evidence>
<dbReference type="EMBL" id="JANTEZ010000004">
    <property type="protein sequence ID" value="MCS5714964.1"/>
    <property type="molecule type" value="Genomic_DNA"/>
</dbReference>
<dbReference type="Pfam" id="PF17831">
    <property type="entry name" value="PDH_E1_M"/>
    <property type="match status" value="1"/>
</dbReference>
<evidence type="ECO:0000256" key="4">
    <source>
        <dbReference type="ARBA" id="ARBA00023002"/>
    </source>
</evidence>
<evidence type="ECO:0000256" key="8">
    <source>
        <dbReference type="PIRNR" id="PIRNR000156"/>
    </source>
</evidence>
<dbReference type="RefSeq" id="WP_259486491.1">
    <property type="nucleotide sequence ID" value="NZ_JANTEZ010000004.1"/>
</dbReference>
<dbReference type="SUPFAM" id="SSF52922">
    <property type="entry name" value="TK C-terminal domain-like"/>
    <property type="match status" value="1"/>
</dbReference>
<evidence type="ECO:0000256" key="2">
    <source>
        <dbReference type="ARBA" id="ARBA00012281"/>
    </source>
</evidence>
<dbReference type="GO" id="GO:0004739">
    <property type="term" value="F:pyruvate dehydrogenase (acetyl-transferring) activity"/>
    <property type="evidence" value="ECO:0007669"/>
    <property type="project" value="UniProtKB-EC"/>
</dbReference>
<dbReference type="Proteomes" id="UP001165580">
    <property type="component" value="Unassembled WGS sequence"/>
</dbReference>
<dbReference type="PIRSF" id="PIRSF000156">
    <property type="entry name" value="Pyruvate_dh_E1"/>
    <property type="match status" value="1"/>
</dbReference>
<comment type="catalytic activity">
    <reaction evidence="7 8">
        <text>N(6)-[(R)-lipoyl]-L-lysyl-[protein] + pyruvate + H(+) = N(6)-[(R)-S(8)-acetyldihydrolipoyl]-L-lysyl-[protein] + CO2</text>
        <dbReference type="Rhea" id="RHEA:19189"/>
        <dbReference type="Rhea" id="RHEA-COMP:10474"/>
        <dbReference type="Rhea" id="RHEA-COMP:10478"/>
        <dbReference type="ChEBI" id="CHEBI:15361"/>
        <dbReference type="ChEBI" id="CHEBI:15378"/>
        <dbReference type="ChEBI" id="CHEBI:16526"/>
        <dbReference type="ChEBI" id="CHEBI:83099"/>
        <dbReference type="ChEBI" id="CHEBI:83111"/>
        <dbReference type="EC" id="1.2.4.1"/>
    </reaction>
</comment>
<reference evidence="13" key="1">
    <citation type="submission" date="2022-08" db="EMBL/GenBank/DDBJ databases">
        <authorList>
            <person name="Deng Y."/>
            <person name="Han X.-F."/>
            <person name="Zhang Y.-Q."/>
        </authorList>
    </citation>
    <scope>NUCLEOTIDE SEQUENCE</scope>
    <source>
        <strain evidence="13">CPCC 205716</strain>
    </source>
</reference>
<feature type="domain" description="Transketolase N-terminal" evidence="10">
    <location>
        <begin position="144"/>
        <end position="305"/>
    </location>
</feature>
<comment type="cofactor">
    <cofactor evidence="1 8">
        <name>thiamine diphosphate</name>
        <dbReference type="ChEBI" id="CHEBI:58937"/>
    </cofactor>
</comment>
<dbReference type="PANTHER" id="PTHR43825">
    <property type="entry name" value="PYRUVATE DEHYDROGENASE E1 COMPONENT"/>
    <property type="match status" value="1"/>
</dbReference>
<dbReference type="CDD" id="cd02017">
    <property type="entry name" value="TPP_E1_EcPDC_like"/>
    <property type="match status" value="1"/>
</dbReference>
<name>A0ABT2GJ77_9MICO</name>
<feature type="domain" description="Pyruvate dehydrogenase E1 component middle" evidence="11">
    <location>
        <begin position="489"/>
        <end position="711"/>
    </location>
</feature>
<dbReference type="InterPro" id="IPR009014">
    <property type="entry name" value="Transketo_C/PFOR_II"/>
</dbReference>
<keyword evidence="6 8" id="KW-0670">Pyruvate</keyword>
<evidence type="ECO:0000313" key="14">
    <source>
        <dbReference type="Proteomes" id="UP001165580"/>
    </source>
</evidence>
<feature type="domain" description="Transketolase-like C-terminal" evidence="12">
    <location>
        <begin position="728"/>
        <end position="861"/>
    </location>
</feature>
<dbReference type="InterPro" id="IPR005474">
    <property type="entry name" value="Transketolase_N"/>
</dbReference>
<feature type="region of interest" description="Disordered" evidence="9">
    <location>
        <begin position="1"/>
        <end position="21"/>
    </location>
</feature>
<dbReference type="NCBIfam" id="TIGR00759">
    <property type="entry name" value="aceE"/>
    <property type="match status" value="1"/>
</dbReference>
<dbReference type="Pfam" id="PF22613">
    <property type="entry name" value="Transketolase_C_1"/>
    <property type="match status" value="1"/>
</dbReference>
<protein>
    <recommendedName>
        <fullName evidence="3 8">Pyruvate dehydrogenase E1 component</fullName>
        <ecNumber evidence="2 8">1.2.4.1</ecNumber>
    </recommendedName>
</protein>
<dbReference type="InterPro" id="IPR051157">
    <property type="entry name" value="PDH/Transketolase"/>
</dbReference>